<protein>
    <submittedName>
        <fullName evidence="5">Unannotated protein</fullName>
    </submittedName>
</protein>
<evidence type="ECO:0000256" key="3">
    <source>
        <dbReference type="ARBA" id="ARBA00023163"/>
    </source>
</evidence>
<sequence length="170" mass="18625">MKDSTVNPLSQSPSHPVGDLENIAAIGNAWRDMRRGAAASSLRSKLFGEGESALDPGQVDTLDLLVEREFWRMGDLADALRVDPSTATRAIQRLEKLELAERTTLPSDGRVVTVAVTTAGRARHSIITERRLKVMIKILSDFAPEDQAILAQLLTRFVTSVDNVADTFEP</sequence>
<dbReference type="InterPro" id="IPR000835">
    <property type="entry name" value="HTH_MarR-typ"/>
</dbReference>
<evidence type="ECO:0000256" key="2">
    <source>
        <dbReference type="ARBA" id="ARBA00023125"/>
    </source>
</evidence>
<dbReference type="GO" id="GO:0003700">
    <property type="term" value="F:DNA-binding transcription factor activity"/>
    <property type="evidence" value="ECO:0007669"/>
    <property type="project" value="InterPro"/>
</dbReference>
<dbReference type="PANTHER" id="PTHR42756">
    <property type="entry name" value="TRANSCRIPTIONAL REGULATOR, MARR"/>
    <property type="match status" value="1"/>
</dbReference>
<evidence type="ECO:0000313" key="6">
    <source>
        <dbReference type="EMBL" id="CAB5066427.1"/>
    </source>
</evidence>
<gene>
    <name evidence="5" type="ORF">UFOPK4098_00434</name>
    <name evidence="6" type="ORF">UFOPK4347_01187</name>
</gene>
<dbReference type="EMBL" id="CAFBQU010000032">
    <property type="protein sequence ID" value="CAB5066427.1"/>
    <property type="molecule type" value="Genomic_DNA"/>
</dbReference>
<evidence type="ECO:0000256" key="1">
    <source>
        <dbReference type="ARBA" id="ARBA00023015"/>
    </source>
</evidence>
<dbReference type="AlphaFoldDB" id="A0A6J7Q717"/>
<keyword evidence="2" id="KW-0238">DNA-binding</keyword>
<reference evidence="5" key="1">
    <citation type="submission" date="2020-05" db="EMBL/GenBank/DDBJ databases">
        <authorList>
            <person name="Chiriac C."/>
            <person name="Salcher M."/>
            <person name="Ghai R."/>
            <person name="Kavagutti S V."/>
        </authorList>
    </citation>
    <scope>NUCLEOTIDE SEQUENCE</scope>
</reference>
<accession>A0A6J7Q717</accession>
<dbReference type="Gene3D" id="1.10.10.10">
    <property type="entry name" value="Winged helix-like DNA-binding domain superfamily/Winged helix DNA-binding domain"/>
    <property type="match status" value="1"/>
</dbReference>
<dbReference type="EMBL" id="CAFBPN010000013">
    <property type="protein sequence ID" value="CAB5013550.1"/>
    <property type="molecule type" value="Genomic_DNA"/>
</dbReference>
<organism evidence="5">
    <name type="scientific">freshwater metagenome</name>
    <dbReference type="NCBI Taxonomy" id="449393"/>
    <lineage>
        <taxon>unclassified sequences</taxon>
        <taxon>metagenomes</taxon>
        <taxon>ecological metagenomes</taxon>
    </lineage>
</organism>
<dbReference type="SUPFAM" id="SSF46785">
    <property type="entry name" value="Winged helix' DNA-binding domain"/>
    <property type="match status" value="1"/>
</dbReference>
<dbReference type="InterPro" id="IPR036388">
    <property type="entry name" value="WH-like_DNA-bd_sf"/>
</dbReference>
<dbReference type="SMART" id="SM00347">
    <property type="entry name" value="HTH_MARR"/>
    <property type="match status" value="1"/>
</dbReference>
<proteinExistence type="predicted"/>
<dbReference type="PRINTS" id="PR00598">
    <property type="entry name" value="HTHMARR"/>
</dbReference>
<dbReference type="Pfam" id="PF01047">
    <property type="entry name" value="MarR"/>
    <property type="match status" value="1"/>
</dbReference>
<feature type="domain" description="HTH marR-type" evidence="4">
    <location>
        <begin position="19"/>
        <end position="159"/>
    </location>
</feature>
<dbReference type="GO" id="GO:0003677">
    <property type="term" value="F:DNA binding"/>
    <property type="evidence" value="ECO:0007669"/>
    <property type="project" value="UniProtKB-KW"/>
</dbReference>
<evidence type="ECO:0000313" key="5">
    <source>
        <dbReference type="EMBL" id="CAB5013550.1"/>
    </source>
</evidence>
<keyword evidence="3" id="KW-0804">Transcription</keyword>
<keyword evidence="1" id="KW-0805">Transcription regulation</keyword>
<dbReference type="PROSITE" id="PS50995">
    <property type="entry name" value="HTH_MARR_2"/>
    <property type="match status" value="1"/>
</dbReference>
<name>A0A6J7Q717_9ZZZZ</name>
<dbReference type="InterPro" id="IPR036390">
    <property type="entry name" value="WH_DNA-bd_sf"/>
</dbReference>
<dbReference type="PANTHER" id="PTHR42756:SF1">
    <property type="entry name" value="TRANSCRIPTIONAL REPRESSOR OF EMRAB OPERON"/>
    <property type="match status" value="1"/>
</dbReference>
<evidence type="ECO:0000259" key="4">
    <source>
        <dbReference type="PROSITE" id="PS50995"/>
    </source>
</evidence>